<protein>
    <submittedName>
        <fullName evidence="1">Uncharacterized protein</fullName>
    </submittedName>
</protein>
<name>A0A9N8DKD6_9STRA</name>
<comment type="caution">
    <text evidence="1">The sequence shown here is derived from an EMBL/GenBank/DDBJ whole genome shotgun (WGS) entry which is preliminary data.</text>
</comment>
<gene>
    <name evidence="1" type="ORF">SEMRO_131_G062331.1</name>
</gene>
<evidence type="ECO:0000313" key="2">
    <source>
        <dbReference type="Proteomes" id="UP001153069"/>
    </source>
</evidence>
<keyword evidence="2" id="KW-1185">Reference proteome</keyword>
<reference evidence="1" key="1">
    <citation type="submission" date="2020-06" db="EMBL/GenBank/DDBJ databases">
        <authorList>
            <consortium name="Plant Systems Biology data submission"/>
        </authorList>
    </citation>
    <scope>NUCLEOTIDE SEQUENCE</scope>
    <source>
        <strain evidence="1">D6</strain>
    </source>
</reference>
<organism evidence="1 2">
    <name type="scientific">Seminavis robusta</name>
    <dbReference type="NCBI Taxonomy" id="568900"/>
    <lineage>
        <taxon>Eukaryota</taxon>
        <taxon>Sar</taxon>
        <taxon>Stramenopiles</taxon>
        <taxon>Ochrophyta</taxon>
        <taxon>Bacillariophyta</taxon>
        <taxon>Bacillariophyceae</taxon>
        <taxon>Bacillariophycidae</taxon>
        <taxon>Naviculales</taxon>
        <taxon>Naviculaceae</taxon>
        <taxon>Seminavis</taxon>
    </lineage>
</organism>
<evidence type="ECO:0000313" key="1">
    <source>
        <dbReference type="EMBL" id="CAB9502246.1"/>
    </source>
</evidence>
<sequence length="119" mass="13347">MSVNQCIPCYIWFLSAKFVLFLGLRYKSWVRDLNEPWNAGSNSAKNGLTIHLLSSKRQDLLSAAIVWCSCTDGSNHFLHCLFGVLDLRVLYDLSASLEASDVMSACFRVLGLGKLMRAR</sequence>
<dbReference type="Proteomes" id="UP001153069">
    <property type="component" value="Unassembled WGS sequence"/>
</dbReference>
<proteinExistence type="predicted"/>
<accession>A0A9N8DKD6</accession>
<dbReference type="AlphaFoldDB" id="A0A9N8DKD6"/>
<dbReference type="EMBL" id="CAICTM010000130">
    <property type="protein sequence ID" value="CAB9502246.1"/>
    <property type="molecule type" value="Genomic_DNA"/>
</dbReference>